<proteinExistence type="predicted"/>
<dbReference type="PANTHER" id="PTHR48079:SF6">
    <property type="entry name" value="NAD(P)-BINDING DOMAIN-CONTAINING PROTEIN-RELATED"/>
    <property type="match status" value="1"/>
</dbReference>
<comment type="caution">
    <text evidence="2">The sequence shown here is derived from an EMBL/GenBank/DDBJ whole genome shotgun (WGS) entry which is preliminary data.</text>
</comment>
<dbReference type="SUPFAM" id="SSF51735">
    <property type="entry name" value="NAD(P)-binding Rossmann-fold domains"/>
    <property type="match status" value="1"/>
</dbReference>
<evidence type="ECO:0000313" key="3">
    <source>
        <dbReference type="Proteomes" id="UP000664203"/>
    </source>
</evidence>
<dbReference type="InterPro" id="IPR051783">
    <property type="entry name" value="NAD(P)-dependent_oxidoreduct"/>
</dbReference>
<dbReference type="AlphaFoldDB" id="A0A8H3PE50"/>
<keyword evidence="3" id="KW-1185">Reference proteome</keyword>
<sequence length="351" mass="38469">MASFKILVTGATGYIGGTILSDLVKSQHDSIRKSSISGLVRGKVKAEILSDKGVKAELFSDLDASDEIEKVASGYDMVIRAASGYHEGSAKALILGLGRRKKSTGNDVYYIHTSGTSNLGDQPITGKYTEDHVFSDKEDVYSYEKMRNEKQPYPQRQTDLVVIETGLKVGVKTYIIMSPLIYGIGTGHFNQQSIQIPAMIKAALKTKQAEVIADGKASWDHVHVGDLAELYEIVVQKLLAGEDLPSGEKGIYFSANGRFTWLEVSQGIADALFTLGISKTEKVKSISLEEAAESWVGGSVLLAELAFASNSLTEPELGRSLGWKPHKTDRDFKNHFQTEVEKLMEEDEKKK</sequence>
<dbReference type="GO" id="GO:0004029">
    <property type="term" value="F:aldehyde dehydrogenase (NAD+) activity"/>
    <property type="evidence" value="ECO:0007669"/>
    <property type="project" value="TreeGrafter"/>
</dbReference>
<accession>A0A8H3PE50</accession>
<dbReference type="Pfam" id="PF01370">
    <property type="entry name" value="Epimerase"/>
    <property type="match status" value="1"/>
</dbReference>
<feature type="domain" description="NAD-dependent epimerase/dehydratase" evidence="1">
    <location>
        <begin position="6"/>
        <end position="238"/>
    </location>
</feature>
<name>A0A8H3PE50_9LECA</name>
<reference evidence="2" key="1">
    <citation type="submission" date="2021-03" db="EMBL/GenBank/DDBJ databases">
        <authorList>
            <person name="Tagirdzhanova G."/>
        </authorList>
    </citation>
    <scope>NUCLEOTIDE SEQUENCE</scope>
</reference>
<gene>
    <name evidence="2" type="ORF">ALECFALPRED_007692</name>
</gene>
<dbReference type="OrthoDB" id="10262413at2759"/>
<protein>
    <recommendedName>
        <fullName evidence="1">NAD-dependent epimerase/dehydratase domain-containing protein</fullName>
    </recommendedName>
</protein>
<dbReference type="PANTHER" id="PTHR48079">
    <property type="entry name" value="PROTEIN YEEZ"/>
    <property type="match status" value="1"/>
</dbReference>
<dbReference type="GO" id="GO:0005737">
    <property type="term" value="C:cytoplasm"/>
    <property type="evidence" value="ECO:0007669"/>
    <property type="project" value="TreeGrafter"/>
</dbReference>
<evidence type="ECO:0000313" key="2">
    <source>
        <dbReference type="EMBL" id="CAF9938449.1"/>
    </source>
</evidence>
<dbReference type="Proteomes" id="UP000664203">
    <property type="component" value="Unassembled WGS sequence"/>
</dbReference>
<evidence type="ECO:0000259" key="1">
    <source>
        <dbReference type="Pfam" id="PF01370"/>
    </source>
</evidence>
<dbReference type="EMBL" id="CAJPDR010000511">
    <property type="protein sequence ID" value="CAF9938449.1"/>
    <property type="molecule type" value="Genomic_DNA"/>
</dbReference>
<dbReference type="Gene3D" id="3.40.50.720">
    <property type="entry name" value="NAD(P)-binding Rossmann-like Domain"/>
    <property type="match status" value="1"/>
</dbReference>
<organism evidence="2 3">
    <name type="scientific">Alectoria fallacina</name>
    <dbReference type="NCBI Taxonomy" id="1903189"/>
    <lineage>
        <taxon>Eukaryota</taxon>
        <taxon>Fungi</taxon>
        <taxon>Dikarya</taxon>
        <taxon>Ascomycota</taxon>
        <taxon>Pezizomycotina</taxon>
        <taxon>Lecanoromycetes</taxon>
        <taxon>OSLEUM clade</taxon>
        <taxon>Lecanoromycetidae</taxon>
        <taxon>Lecanorales</taxon>
        <taxon>Lecanorineae</taxon>
        <taxon>Parmeliaceae</taxon>
        <taxon>Alectoria</taxon>
    </lineage>
</organism>
<dbReference type="InterPro" id="IPR036291">
    <property type="entry name" value="NAD(P)-bd_dom_sf"/>
</dbReference>
<dbReference type="InterPro" id="IPR001509">
    <property type="entry name" value="Epimerase_deHydtase"/>
</dbReference>